<dbReference type="PANTHER" id="PTHR48112">
    <property type="entry name" value="HIGH MOBILITY GROUP PROTEIN DSP1"/>
    <property type="match status" value="1"/>
</dbReference>
<name>A0A2P6NAL9_9EUKA</name>
<proteinExistence type="predicted"/>
<organism evidence="5 6">
    <name type="scientific">Planoprotostelium fungivorum</name>
    <dbReference type="NCBI Taxonomy" id="1890364"/>
    <lineage>
        <taxon>Eukaryota</taxon>
        <taxon>Amoebozoa</taxon>
        <taxon>Evosea</taxon>
        <taxon>Variosea</taxon>
        <taxon>Cavosteliida</taxon>
        <taxon>Cavosteliaceae</taxon>
        <taxon>Planoprotostelium</taxon>
    </lineage>
</organism>
<dbReference type="InParanoid" id="A0A2P6NAL9"/>
<gene>
    <name evidence="5" type="ORF">PROFUN_11106</name>
</gene>
<dbReference type="AlphaFoldDB" id="A0A2P6NAL9"/>
<feature type="compositionally biased region" description="Polar residues" evidence="3">
    <location>
        <begin position="582"/>
        <end position="592"/>
    </location>
</feature>
<keyword evidence="2" id="KW-0539">Nucleus</keyword>
<protein>
    <submittedName>
        <fullName evidence="5">High mobility group protein B1</fullName>
    </submittedName>
</protein>
<accession>A0A2P6NAL9</accession>
<dbReference type="PROSITE" id="PS50118">
    <property type="entry name" value="HMG_BOX_2"/>
    <property type="match status" value="1"/>
</dbReference>
<dbReference type="InterPro" id="IPR009071">
    <property type="entry name" value="HMG_box_dom"/>
</dbReference>
<comment type="caution">
    <text evidence="5">The sequence shown here is derived from an EMBL/GenBank/DDBJ whole genome shotgun (WGS) entry which is preliminary data.</text>
</comment>
<dbReference type="InterPro" id="IPR050342">
    <property type="entry name" value="HMGB"/>
</dbReference>
<evidence type="ECO:0000259" key="4">
    <source>
        <dbReference type="PROSITE" id="PS50118"/>
    </source>
</evidence>
<feature type="domain" description="HMG box" evidence="4">
    <location>
        <begin position="425"/>
        <end position="489"/>
    </location>
</feature>
<reference evidence="5 6" key="1">
    <citation type="journal article" date="2018" name="Genome Biol. Evol.">
        <title>Multiple Roots of Fruiting Body Formation in Amoebozoa.</title>
        <authorList>
            <person name="Hillmann F."/>
            <person name="Forbes G."/>
            <person name="Novohradska S."/>
            <person name="Ferling I."/>
            <person name="Riege K."/>
            <person name="Groth M."/>
            <person name="Westermann M."/>
            <person name="Marz M."/>
            <person name="Spaller T."/>
            <person name="Winckler T."/>
            <person name="Schaap P."/>
            <person name="Glockner G."/>
        </authorList>
    </citation>
    <scope>NUCLEOTIDE SEQUENCE [LARGE SCALE GENOMIC DNA]</scope>
    <source>
        <strain evidence="5 6">Jena</strain>
    </source>
</reference>
<feature type="region of interest" description="Disordered" evidence="3">
    <location>
        <begin position="179"/>
        <end position="202"/>
    </location>
</feature>
<dbReference type="SUPFAM" id="SSF47769">
    <property type="entry name" value="SAM/Pointed domain"/>
    <property type="match status" value="1"/>
</dbReference>
<evidence type="ECO:0000313" key="5">
    <source>
        <dbReference type="EMBL" id="PRP80992.1"/>
    </source>
</evidence>
<evidence type="ECO:0000313" key="6">
    <source>
        <dbReference type="Proteomes" id="UP000241769"/>
    </source>
</evidence>
<evidence type="ECO:0000256" key="3">
    <source>
        <dbReference type="SAM" id="MobiDB-lite"/>
    </source>
</evidence>
<dbReference type="GO" id="GO:0005634">
    <property type="term" value="C:nucleus"/>
    <property type="evidence" value="ECO:0007669"/>
    <property type="project" value="UniProtKB-UniRule"/>
</dbReference>
<dbReference type="EMBL" id="MDYQ01000133">
    <property type="protein sequence ID" value="PRP80992.1"/>
    <property type="molecule type" value="Genomic_DNA"/>
</dbReference>
<evidence type="ECO:0000256" key="2">
    <source>
        <dbReference type="PROSITE-ProRule" id="PRU00267"/>
    </source>
</evidence>
<dbReference type="Proteomes" id="UP000241769">
    <property type="component" value="Unassembled WGS sequence"/>
</dbReference>
<dbReference type="GO" id="GO:0003677">
    <property type="term" value="F:DNA binding"/>
    <property type="evidence" value="ECO:0007669"/>
    <property type="project" value="UniProtKB-UniRule"/>
</dbReference>
<dbReference type="InterPro" id="IPR013761">
    <property type="entry name" value="SAM/pointed_sf"/>
</dbReference>
<keyword evidence="1 2" id="KW-0238">DNA-binding</keyword>
<dbReference type="STRING" id="1890364.A0A2P6NAL9"/>
<dbReference type="SUPFAM" id="SSF47095">
    <property type="entry name" value="HMG-box"/>
    <property type="match status" value="1"/>
</dbReference>
<feature type="region of interest" description="Disordered" evidence="3">
    <location>
        <begin position="559"/>
        <end position="592"/>
    </location>
</feature>
<keyword evidence="6" id="KW-1185">Reference proteome</keyword>
<evidence type="ECO:0000256" key="1">
    <source>
        <dbReference type="ARBA" id="ARBA00023125"/>
    </source>
</evidence>
<dbReference type="OrthoDB" id="1919336at2759"/>
<sequence length="592" mass="66770">MEGQSNDYPYRISENSYNANALPSLSQMGYHNINHSRMLSAAIQTTPSPKDMDVMTIATSTEAFRNAQEVPSSQTTVSGCQIYFIFNDCKFDEPSHPNKIHIAKRTPTVKDFASLLKTVFHITAPMGFSWVSTNENDTNTFEETEQSSIAIPVNSRSAIIYIKTLPQAAISIQRETFDNNSTVQSQEEEEHSEPSPTAASPSLANIVPSEISELLRSLPLPLDVIQLIESKPLDRESLREINDQSLKQYGVNNLECRAALLQAIQQFKYKRGTKRGLDAKESVIESPQKRKKKINQYKFKDLDILINSPNIPISVGHVICCRESPGCYGVIVYKGEKHCIEYEIPQDKGELGGAGRKRLATLSRFYKEVTGNSLLEKGDSWNNIVFFNHSAYRSAYPDDDITDVLSLPPKYLTTLEDIRKSVKGPKKAVSAFLYFCNEHRNITTSTNSPDFPKVVGEMWRGLSEESKRKYRIMEAQDKIRFQQEKALWESGLSVPESAVDLKSANANELPIQPDSPDRLPPLTTLPITSNAVFSRANQDLNRMDYGRISEMTYGYLPYSQEGQSPSHLHQQQQQPYLRHHMMSSSSQDANLY</sequence>
<dbReference type="Pfam" id="PF00505">
    <property type="entry name" value="HMG_box"/>
    <property type="match status" value="1"/>
</dbReference>
<dbReference type="InterPro" id="IPR036910">
    <property type="entry name" value="HMG_box_dom_sf"/>
</dbReference>
<dbReference type="Gene3D" id="1.10.30.10">
    <property type="entry name" value="High mobility group box domain"/>
    <property type="match status" value="1"/>
</dbReference>
<feature type="DNA-binding region" description="HMG box" evidence="2">
    <location>
        <begin position="425"/>
        <end position="489"/>
    </location>
</feature>
<feature type="compositionally biased region" description="Low complexity" evidence="3">
    <location>
        <begin position="563"/>
        <end position="576"/>
    </location>
</feature>
<dbReference type="SMART" id="SM00398">
    <property type="entry name" value="HMG"/>
    <property type="match status" value="1"/>
</dbReference>